<proteinExistence type="predicted"/>
<protein>
    <submittedName>
        <fullName evidence="2">Nucleotidyltransferase family protein</fullName>
    </submittedName>
</protein>
<dbReference type="InterPro" id="IPR050486">
    <property type="entry name" value="Mannose-1P_guanyltransferase"/>
</dbReference>
<dbReference type="InterPro" id="IPR005835">
    <property type="entry name" value="NTP_transferase_dom"/>
</dbReference>
<feature type="domain" description="Nucleotidyl transferase" evidence="1">
    <location>
        <begin position="12"/>
        <end position="235"/>
    </location>
</feature>
<reference evidence="2 3" key="1">
    <citation type="journal article" date="2019" name="Int. J. Syst. Evol. Microbiol.">
        <title>The Global Catalogue of Microorganisms (GCM) 10K type strain sequencing project: providing services to taxonomists for standard genome sequencing and annotation.</title>
        <authorList>
            <consortium name="The Broad Institute Genomics Platform"/>
            <consortium name="The Broad Institute Genome Sequencing Center for Infectious Disease"/>
            <person name="Wu L."/>
            <person name="Ma J."/>
        </authorList>
    </citation>
    <scope>NUCLEOTIDE SEQUENCE [LARGE SCALE GENOMIC DNA]</scope>
    <source>
        <strain evidence="2 3">JCM 16083</strain>
    </source>
</reference>
<organism evidence="2 3">
    <name type="scientific">Wandonia haliotis</name>
    <dbReference type="NCBI Taxonomy" id="574963"/>
    <lineage>
        <taxon>Bacteria</taxon>
        <taxon>Pseudomonadati</taxon>
        <taxon>Bacteroidota</taxon>
        <taxon>Flavobacteriia</taxon>
        <taxon>Flavobacteriales</taxon>
        <taxon>Crocinitomicaceae</taxon>
        <taxon>Wandonia</taxon>
    </lineage>
</organism>
<dbReference type="Pfam" id="PF00483">
    <property type="entry name" value="NTP_transferase"/>
    <property type="match status" value="1"/>
</dbReference>
<evidence type="ECO:0000313" key="2">
    <source>
        <dbReference type="EMBL" id="GAA0875373.1"/>
    </source>
</evidence>
<comment type="caution">
    <text evidence="2">The sequence shown here is derived from an EMBL/GenBank/DDBJ whole genome shotgun (WGS) entry which is preliminary data.</text>
</comment>
<dbReference type="CDD" id="cd06915">
    <property type="entry name" value="NTP_transferase_WcbM_like"/>
    <property type="match status" value="1"/>
</dbReference>
<sequence length="236" mass="26644">MDRTYINTIPCIILAGGKGTRLQSAVPDVPKPMAPVNGKPFLEILIDRLRKQGMNNLIVSVGYKKESIINYFDQPNTPSALRYVEELQPLGTGGAIQLAVESIPDSEYALILNGDTLFDIDLHEFIKRSYSQNATCTLALKRIVSGDRYGEVILHEEKIIGFNEKRLVENALINAGVYFIDLKKFRKLDFPSRFSFEKDFLEKLAGSSEICGLEMEGYFIDIGIPEDYEKAQREIR</sequence>
<dbReference type="Proteomes" id="UP001501126">
    <property type="component" value="Unassembled WGS sequence"/>
</dbReference>
<dbReference type="SUPFAM" id="SSF53448">
    <property type="entry name" value="Nucleotide-diphospho-sugar transferases"/>
    <property type="match status" value="1"/>
</dbReference>
<dbReference type="PANTHER" id="PTHR22572">
    <property type="entry name" value="SUGAR-1-PHOSPHATE GUANYL TRANSFERASE"/>
    <property type="match status" value="1"/>
</dbReference>
<evidence type="ECO:0000313" key="3">
    <source>
        <dbReference type="Proteomes" id="UP001501126"/>
    </source>
</evidence>
<dbReference type="EMBL" id="BAAAFH010000011">
    <property type="protein sequence ID" value="GAA0875373.1"/>
    <property type="molecule type" value="Genomic_DNA"/>
</dbReference>
<dbReference type="RefSeq" id="WP_343786781.1">
    <property type="nucleotide sequence ID" value="NZ_BAAAFH010000011.1"/>
</dbReference>
<gene>
    <name evidence="2" type="ORF">GCM10009118_17820</name>
</gene>
<name>A0ABN1MQ19_9FLAO</name>
<dbReference type="InterPro" id="IPR029044">
    <property type="entry name" value="Nucleotide-diphossugar_trans"/>
</dbReference>
<dbReference type="Gene3D" id="3.90.550.10">
    <property type="entry name" value="Spore Coat Polysaccharide Biosynthesis Protein SpsA, Chain A"/>
    <property type="match status" value="1"/>
</dbReference>
<keyword evidence="3" id="KW-1185">Reference proteome</keyword>
<accession>A0ABN1MQ19</accession>
<evidence type="ECO:0000259" key="1">
    <source>
        <dbReference type="Pfam" id="PF00483"/>
    </source>
</evidence>